<dbReference type="GO" id="GO:0003700">
    <property type="term" value="F:DNA-binding transcription factor activity"/>
    <property type="evidence" value="ECO:0007669"/>
    <property type="project" value="TreeGrafter"/>
</dbReference>
<reference evidence="2" key="1">
    <citation type="submission" date="2020-02" db="EMBL/GenBank/DDBJ databases">
        <authorList>
            <person name="Meier V. D."/>
        </authorList>
    </citation>
    <scope>NUCLEOTIDE SEQUENCE</scope>
    <source>
        <strain evidence="2">AVDCRST_MAG19</strain>
    </source>
</reference>
<dbReference type="Pfam" id="PF02082">
    <property type="entry name" value="Rrf2"/>
    <property type="match status" value="1"/>
</dbReference>
<dbReference type="SUPFAM" id="SSF46785">
    <property type="entry name" value="Winged helix' DNA-binding domain"/>
    <property type="match status" value="1"/>
</dbReference>
<dbReference type="PANTHER" id="PTHR33221">
    <property type="entry name" value="WINGED HELIX-TURN-HELIX TRANSCRIPTIONAL REGULATOR, RRF2 FAMILY"/>
    <property type="match status" value="1"/>
</dbReference>
<gene>
    <name evidence="2" type="ORF">AVDCRST_MAG19-4751</name>
</gene>
<organism evidence="2">
    <name type="scientific">uncultured Thermomicrobiales bacterium</name>
    <dbReference type="NCBI Taxonomy" id="1645740"/>
    <lineage>
        <taxon>Bacteria</taxon>
        <taxon>Pseudomonadati</taxon>
        <taxon>Thermomicrobiota</taxon>
        <taxon>Thermomicrobia</taxon>
        <taxon>Thermomicrobiales</taxon>
        <taxon>environmental samples</taxon>
    </lineage>
</organism>
<dbReference type="NCBIfam" id="TIGR00738">
    <property type="entry name" value="rrf2_super"/>
    <property type="match status" value="1"/>
</dbReference>
<dbReference type="EMBL" id="CADCWL010000247">
    <property type="protein sequence ID" value="CAA9584576.1"/>
    <property type="molecule type" value="Genomic_DNA"/>
</dbReference>
<dbReference type="AlphaFoldDB" id="A0A6J4VR37"/>
<dbReference type="PROSITE" id="PS51197">
    <property type="entry name" value="HTH_RRF2_2"/>
    <property type="match status" value="1"/>
</dbReference>
<dbReference type="InterPro" id="IPR036388">
    <property type="entry name" value="WH-like_DNA-bd_sf"/>
</dbReference>
<protein>
    <submittedName>
        <fullName evidence="2">Iron-sulfur cluster regulator IscR</fullName>
    </submittedName>
</protein>
<accession>A0A6J4VR37</accession>
<sequence length="153" mass="16380">MKVSSRGEYGVRAMVALARHYGDGPMSIAAVAKASSVPSAYLEQLIGPLRRAGLVESKRGAQGGYRLTRSPELVRVGEVYRVMEGPVAPMDCVSEDPADQTCPLIDGCETRPVWLKMRDAIVDSLDSMTLADLLDQSPRPRAVPAVAAVPRAS</sequence>
<proteinExistence type="predicted"/>
<dbReference type="Gene3D" id="1.10.10.10">
    <property type="entry name" value="Winged helix-like DNA-binding domain superfamily/Winged helix DNA-binding domain"/>
    <property type="match status" value="1"/>
</dbReference>
<name>A0A6J4VR37_9BACT</name>
<dbReference type="InterPro" id="IPR030489">
    <property type="entry name" value="TR_Rrf2-type_CS"/>
</dbReference>
<evidence type="ECO:0000256" key="1">
    <source>
        <dbReference type="ARBA" id="ARBA00023125"/>
    </source>
</evidence>
<dbReference type="GO" id="GO:0003677">
    <property type="term" value="F:DNA binding"/>
    <property type="evidence" value="ECO:0007669"/>
    <property type="project" value="UniProtKB-KW"/>
</dbReference>
<dbReference type="InterPro" id="IPR036390">
    <property type="entry name" value="WH_DNA-bd_sf"/>
</dbReference>
<keyword evidence="1" id="KW-0238">DNA-binding</keyword>
<dbReference type="InterPro" id="IPR000944">
    <property type="entry name" value="Tscrpt_reg_Rrf2"/>
</dbReference>
<dbReference type="PANTHER" id="PTHR33221:SF5">
    <property type="entry name" value="HTH-TYPE TRANSCRIPTIONAL REGULATOR ISCR"/>
    <property type="match status" value="1"/>
</dbReference>
<dbReference type="GO" id="GO:0005829">
    <property type="term" value="C:cytosol"/>
    <property type="evidence" value="ECO:0007669"/>
    <property type="project" value="TreeGrafter"/>
</dbReference>
<dbReference type="PROSITE" id="PS01332">
    <property type="entry name" value="HTH_RRF2_1"/>
    <property type="match status" value="1"/>
</dbReference>
<evidence type="ECO:0000313" key="2">
    <source>
        <dbReference type="EMBL" id="CAA9584576.1"/>
    </source>
</evidence>